<evidence type="ECO:0000259" key="3">
    <source>
        <dbReference type="PROSITE" id="PS51186"/>
    </source>
</evidence>
<dbReference type="Gene3D" id="3.40.630.30">
    <property type="match status" value="1"/>
</dbReference>
<comment type="caution">
    <text evidence="4">The sequence shown here is derived from an EMBL/GenBank/DDBJ whole genome shotgun (WGS) entry which is preliminary data.</text>
</comment>
<dbReference type="InterPro" id="IPR050769">
    <property type="entry name" value="NAT_camello-type"/>
</dbReference>
<evidence type="ECO:0000256" key="1">
    <source>
        <dbReference type="ARBA" id="ARBA00022679"/>
    </source>
</evidence>
<dbReference type="Gene3D" id="1.10.10.10">
    <property type="entry name" value="Winged helix-like DNA-binding domain superfamily/Winged helix DNA-binding domain"/>
    <property type="match status" value="1"/>
</dbReference>
<keyword evidence="4" id="KW-0012">Acyltransferase</keyword>
<gene>
    <name evidence="4" type="ORF">ACFSKO_15915</name>
</gene>
<organism evidence="4 5">
    <name type="scientific">Kiloniella antarctica</name>
    <dbReference type="NCBI Taxonomy" id="1550907"/>
    <lineage>
        <taxon>Bacteria</taxon>
        <taxon>Pseudomonadati</taxon>
        <taxon>Pseudomonadota</taxon>
        <taxon>Alphaproteobacteria</taxon>
        <taxon>Rhodospirillales</taxon>
        <taxon>Kiloniellaceae</taxon>
        <taxon>Kiloniella</taxon>
    </lineage>
</organism>
<dbReference type="CDD" id="cd04301">
    <property type="entry name" value="NAT_SF"/>
    <property type="match status" value="1"/>
</dbReference>
<dbReference type="InterPro" id="IPR000182">
    <property type="entry name" value="GNAT_dom"/>
</dbReference>
<dbReference type="SUPFAM" id="SSF55729">
    <property type="entry name" value="Acyl-CoA N-acyltransferases (Nat)"/>
    <property type="match status" value="1"/>
</dbReference>
<evidence type="ECO:0000313" key="4">
    <source>
        <dbReference type="EMBL" id="MFD2207115.1"/>
    </source>
</evidence>
<feature type="domain" description="N-acetyltransferase" evidence="3">
    <location>
        <begin position="162"/>
        <end position="318"/>
    </location>
</feature>
<dbReference type="GO" id="GO:0016746">
    <property type="term" value="F:acyltransferase activity"/>
    <property type="evidence" value="ECO:0007669"/>
    <property type="project" value="UniProtKB-KW"/>
</dbReference>
<reference evidence="5" key="1">
    <citation type="journal article" date="2019" name="Int. J. Syst. Evol. Microbiol.">
        <title>The Global Catalogue of Microorganisms (GCM) 10K type strain sequencing project: providing services to taxonomists for standard genome sequencing and annotation.</title>
        <authorList>
            <consortium name="The Broad Institute Genomics Platform"/>
            <consortium name="The Broad Institute Genome Sequencing Center for Infectious Disease"/>
            <person name="Wu L."/>
            <person name="Ma J."/>
        </authorList>
    </citation>
    <scope>NUCLEOTIDE SEQUENCE [LARGE SCALE GENOMIC DNA]</scope>
    <source>
        <strain evidence="5">CGMCC 4.7192</strain>
    </source>
</reference>
<dbReference type="InterPro" id="IPR036390">
    <property type="entry name" value="WH_DNA-bd_sf"/>
</dbReference>
<name>A0ABW5BQB4_9PROT</name>
<keyword evidence="1 4" id="KW-0808">Transferase</keyword>
<sequence length="321" mass="36274">MLDNQPDLIHKIRKAARNLIRELGLLNKTLAGTDLSVSYVHALVDIGNAGSLTAKELSENLLLEKSTVSRLVKKLILRGEIIETVSLSDNRQKDLWLTEQGKVTVREISNFAEIQVDNAISPLNKSTRNEVLKGLEIYSNALKHSRLSKPYTEKRDKLGKVQIIEGYSPGLLGRIVEMHATYYSQFANFDAVFETTVANGLSDFIPRLSHDRNIILHAVSDDQIVGSIAIDGQDLGKNISHLRWFIVDKKMRGSGLGKELFSHALKFCDKQGFDETHLWTFKGLNVARKLYEQENFTLVDEYIGDQWGRQVLEQKFVRPSP</sequence>
<dbReference type="InterPro" id="IPR016181">
    <property type="entry name" value="Acyl_CoA_acyltransferase"/>
</dbReference>
<dbReference type="InterPro" id="IPR036388">
    <property type="entry name" value="WH-like_DNA-bd_sf"/>
</dbReference>
<accession>A0ABW5BQB4</accession>
<protein>
    <submittedName>
        <fullName evidence="4">GNAT family N-acetyltransferase</fullName>
        <ecNumber evidence="4">2.3.1.-</ecNumber>
    </submittedName>
</protein>
<dbReference type="PANTHER" id="PTHR13947">
    <property type="entry name" value="GNAT FAMILY N-ACETYLTRANSFERASE"/>
    <property type="match status" value="1"/>
</dbReference>
<dbReference type="PANTHER" id="PTHR13947:SF37">
    <property type="entry name" value="LD18367P"/>
    <property type="match status" value="1"/>
</dbReference>
<dbReference type="SUPFAM" id="SSF46785">
    <property type="entry name" value="Winged helix' DNA-binding domain"/>
    <property type="match status" value="1"/>
</dbReference>
<keyword evidence="5" id="KW-1185">Reference proteome</keyword>
<dbReference type="PROSITE" id="PS51186">
    <property type="entry name" value="GNAT"/>
    <property type="match status" value="1"/>
</dbReference>
<dbReference type="EMBL" id="JBHUII010000010">
    <property type="protein sequence ID" value="MFD2207115.1"/>
    <property type="molecule type" value="Genomic_DNA"/>
</dbReference>
<dbReference type="InterPro" id="IPR000835">
    <property type="entry name" value="HTH_MarR-typ"/>
</dbReference>
<dbReference type="PROSITE" id="PS50995">
    <property type="entry name" value="HTH_MARR_2"/>
    <property type="match status" value="1"/>
</dbReference>
<dbReference type="EC" id="2.3.1.-" evidence="4"/>
<dbReference type="Proteomes" id="UP001597294">
    <property type="component" value="Unassembled WGS sequence"/>
</dbReference>
<dbReference type="SMART" id="SM00347">
    <property type="entry name" value="HTH_MARR"/>
    <property type="match status" value="1"/>
</dbReference>
<evidence type="ECO:0000313" key="5">
    <source>
        <dbReference type="Proteomes" id="UP001597294"/>
    </source>
</evidence>
<dbReference type="Pfam" id="PF00583">
    <property type="entry name" value="Acetyltransf_1"/>
    <property type="match status" value="1"/>
</dbReference>
<proteinExistence type="predicted"/>
<dbReference type="Pfam" id="PF01047">
    <property type="entry name" value="MarR"/>
    <property type="match status" value="1"/>
</dbReference>
<dbReference type="RefSeq" id="WP_380253426.1">
    <property type="nucleotide sequence ID" value="NZ_JBHUII010000010.1"/>
</dbReference>
<feature type="domain" description="HTH marR-type" evidence="2">
    <location>
        <begin position="5"/>
        <end position="143"/>
    </location>
</feature>
<evidence type="ECO:0000259" key="2">
    <source>
        <dbReference type="PROSITE" id="PS50995"/>
    </source>
</evidence>